<feature type="compositionally biased region" description="Polar residues" evidence="10">
    <location>
        <begin position="1039"/>
        <end position="1059"/>
    </location>
</feature>
<evidence type="ECO:0000256" key="7">
    <source>
        <dbReference type="ARBA" id="ARBA00023136"/>
    </source>
</evidence>
<feature type="domain" description="Cadherin" evidence="13">
    <location>
        <begin position="244"/>
        <end position="353"/>
    </location>
</feature>
<feature type="domain" description="Cadherin" evidence="13">
    <location>
        <begin position="468"/>
        <end position="571"/>
    </location>
</feature>
<dbReference type="Proteomes" id="UP001217089">
    <property type="component" value="Unassembled WGS sequence"/>
</dbReference>
<dbReference type="PROSITE" id="PS50268">
    <property type="entry name" value="CADHERIN_2"/>
    <property type="match status" value="7"/>
</dbReference>
<evidence type="ECO:0000313" key="15">
    <source>
        <dbReference type="Proteomes" id="UP001217089"/>
    </source>
</evidence>
<feature type="chain" id="PRO_5045519000" description="Cadherin domain-containing protein" evidence="12">
    <location>
        <begin position="21"/>
        <end position="1143"/>
    </location>
</feature>
<feature type="compositionally biased region" description="Polar residues" evidence="10">
    <location>
        <begin position="1016"/>
        <end position="1031"/>
    </location>
</feature>
<name>A0ABQ9DZ55_TEGGR</name>
<dbReference type="PRINTS" id="PR00205">
    <property type="entry name" value="CADHERIN"/>
</dbReference>
<dbReference type="PANTHER" id="PTHR24028">
    <property type="entry name" value="CADHERIN-87A"/>
    <property type="match status" value="1"/>
</dbReference>
<dbReference type="InterPro" id="IPR002126">
    <property type="entry name" value="Cadherin-like_dom"/>
</dbReference>
<dbReference type="Pfam" id="PF00028">
    <property type="entry name" value="Cadherin"/>
    <property type="match status" value="6"/>
</dbReference>
<feature type="domain" description="Cadherin" evidence="13">
    <location>
        <begin position="20"/>
        <end position="132"/>
    </location>
</feature>
<dbReference type="Pfam" id="PF08266">
    <property type="entry name" value="Cadherin_2"/>
    <property type="match status" value="1"/>
</dbReference>
<protein>
    <recommendedName>
        <fullName evidence="13">Cadherin domain-containing protein</fullName>
    </recommendedName>
</protein>
<proteinExistence type="predicted"/>
<feature type="region of interest" description="Disordered" evidence="10">
    <location>
        <begin position="934"/>
        <end position="1059"/>
    </location>
</feature>
<dbReference type="Gene3D" id="2.60.40.60">
    <property type="entry name" value="Cadherins"/>
    <property type="match status" value="7"/>
</dbReference>
<organism evidence="14 15">
    <name type="scientific">Tegillarca granosa</name>
    <name type="common">Malaysian cockle</name>
    <name type="synonym">Anadara granosa</name>
    <dbReference type="NCBI Taxonomy" id="220873"/>
    <lineage>
        <taxon>Eukaryota</taxon>
        <taxon>Metazoa</taxon>
        <taxon>Spiralia</taxon>
        <taxon>Lophotrochozoa</taxon>
        <taxon>Mollusca</taxon>
        <taxon>Bivalvia</taxon>
        <taxon>Autobranchia</taxon>
        <taxon>Pteriomorphia</taxon>
        <taxon>Arcoida</taxon>
        <taxon>Arcoidea</taxon>
        <taxon>Arcidae</taxon>
        <taxon>Tegillarca</taxon>
    </lineage>
</organism>
<keyword evidence="2 11" id="KW-0812">Transmembrane</keyword>
<keyword evidence="4 9" id="KW-0106">Calcium</keyword>
<evidence type="ECO:0000256" key="1">
    <source>
        <dbReference type="ARBA" id="ARBA00004167"/>
    </source>
</evidence>
<evidence type="ECO:0000256" key="12">
    <source>
        <dbReference type="SAM" id="SignalP"/>
    </source>
</evidence>
<evidence type="ECO:0000256" key="6">
    <source>
        <dbReference type="ARBA" id="ARBA00022989"/>
    </source>
</evidence>
<feature type="domain" description="Cadherin" evidence="13">
    <location>
        <begin position="572"/>
        <end position="676"/>
    </location>
</feature>
<dbReference type="SUPFAM" id="SSF49313">
    <property type="entry name" value="Cadherin-like"/>
    <property type="match status" value="7"/>
</dbReference>
<evidence type="ECO:0000256" key="3">
    <source>
        <dbReference type="ARBA" id="ARBA00022737"/>
    </source>
</evidence>
<dbReference type="PROSITE" id="PS00232">
    <property type="entry name" value="CADHERIN_1"/>
    <property type="match status" value="4"/>
</dbReference>
<evidence type="ECO:0000313" key="14">
    <source>
        <dbReference type="EMBL" id="KAJ8297466.1"/>
    </source>
</evidence>
<evidence type="ECO:0000259" key="13">
    <source>
        <dbReference type="PROSITE" id="PS50268"/>
    </source>
</evidence>
<dbReference type="CDD" id="cd11304">
    <property type="entry name" value="Cadherin_repeat"/>
    <property type="match status" value="7"/>
</dbReference>
<evidence type="ECO:0000256" key="9">
    <source>
        <dbReference type="PROSITE-ProRule" id="PRU00043"/>
    </source>
</evidence>
<keyword evidence="6 11" id="KW-1133">Transmembrane helix</keyword>
<reference evidence="14 15" key="1">
    <citation type="submission" date="2022-12" db="EMBL/GenBank/DDBJ databases">
        <title>Chromosome-level genome of Tegillarca granosa.</title>
        <authorList>
            <person name="Kim J."/>
        </authorList>
    </citation>
    <scope>NUCLEOTIDE SEQUENCE [LARGE SCALE GENOMIC DNA]</scope>
    <source>
        <strain evidence="14">Teg-2019</strain>
        <tissue evidence="14">Adductor muscle</tissue>
    </source>
</reference>
<accession>A0ABQ9DZ55</accession>
<feature type="domain" description="Cadherin" evidence="13">
    <location>
        <begin position="359"/>
        <end position="467"/>
    </location>
</feature>
<keyword evidence="7 11" id="KW-0472">Membrane</keyword>
<keyword evidence="12" id="KW-0732">Signal</keyword>
<feature type="transmembrane region" description="Helical" evidence="11">
    <location>
        <begin position="790"/>
        <end position="815"/>
    </location>
</feature>
<comment type="subcellular location">
    <subcellularLocation>
        <location evidence="1">Membrane</location>
        <topology evidence="1">Single-pass membrane protein</topology>
    </subcellularLocation>
</comment>
<dbReference type="EMBL" id="JARBDR010000923">
    <property type="protein sequence ID" value="KAJ8297466.1"/>
    <property type="molecule type" value="Genomic_DNA"/>
</dbReference>
<keyword evidence="8" id="KW-0325">Glycoprotein</keyword>
<evidence type="ECO:0000256" key="11">
    <source>
        <dbReference type="SAM" id="Phobius"/>
    </source>
</evidence>
<dbReference type="InterPro" id="IPR020894">
    <property type="entry name" value="Cadherin_CS"/>
</dbReference>
<feature type="compositionally biased region" description="Low complexity" evidence="10">
    <location>
        <begin position="980"/>
        <end position="1006"/>
    </location>
</feature>
<feature type="domain" description="Cadherin" evidence="13">
    <location>
        <begin position="695"/>
        <end position="789"/>
    </location>
</feature>
<keyword evidence="5" id="KW-0130">Cell adhesion</keyword>
<dbReference type="InterPro" id="IPR015919">
    <property type="entry name" value="Cadherin-like_sf"/>
</dbReference>
<dbReference type="InterPro" id="IPR050174">
    <property type="entry name" value="Protocadherin/Cadherin-CA"/>
</dbReference>
<evidence type="ECO:0000256" key="10">
    <source>
        <dbReference type="SAM" id="MobiDB-lite"/>
    </source>
</evidence>
<dbReference type="PANTHER" id="PTHR24028:SF146">
    <property type="entry name" value="CADHERIN 96CB, ISOFORM D-RELATED"/>
    <property type="match status" value="1"/>
</dbReference>
<comment type="caution">
    <text evidence="14">The sequence shown here is derived from an EMBL/GenBank/DDBJ whole genome shotgun (WGS) entry which is preliminary data.</text>
</comment>
<evidence type="ECO:0000256" key="4">
    <source>
        <dbReference type="ARBA" id="ARBA00022837"/>
    </source>
</evidence>
<sequence>MYYSVLCLWCFWMCIQFSTSQNVVNFKISEEQPAGILVGNIASEVNLNVSSEVSESLRYTYLEKNNFTALFILNNRTGSLVTASVIDREKICDKRYCVLSLNIAVRSTKTGLFNIVKVKVTVEDVNDNSPRFPDPVINFPISESAAINDKYPLPVAVDADTSSNFSIQSYEISPPSDIFGLIEGKRFDQSLYAELVLKKKLDREVQSFYQIFILAKDGGNPTQTGKLTLNIPIKDANDNQPIFSHQIYNVTLKETTAINTTVVKVTATDADSGDNGRVSYSISPGQTDKAVINSLFRIDSSSGNIYLLQKLVYEPGKIYEIFVDASDHGERPMISQAKVVIQVEDAGNNRPVIKINLLSAVMDGVQVSEASNIDGFVAHINVEDSDIGDNGKVTCSIKQDLSYNFFKVEKLDLVKGFKVVIKQRLDYESLKTHNVTVICHDFGNPPLSSSESFTVYVTDDNDNNPIFEKSLYVSKIEENNDIGYRILQVSATDRDSSINKQIQYFLQSDAGSKFAINSDSGVITARAVYNREKQESYKFHVIAVDKGDPPRTGTAVVLINIEDKNDNKPKFNETIFTFEVLENLEADTLVGQVYANDSDKGDNANIVYSIAAEDKFLVPFVVFPDGRIKTNRELDREQQSQYNFVVYATDKGTPSLNSTTYVTVYVIDANDNDPIIMFPNKRNNTISSSITSLPIATIQAYDRDEGINKRLNYYIQEGNANKLFIINVQSGEIFLNPSYHITSDMSTSLVICVKDSGNPTRSKCTQLNVIITINNSTLQTHQTSDTPNKYIIISIVVVIVTILVSVAIIGTIFFLRKMDQSRQKPKFQNNGPLGVPSMPNGYLPGLSCASSYSESETNSTGELMDKKKKEVSFSPSTNFDDKNMKNTFKEINLHLNPNASENSYLYDKPAGASNQNSPMDSIHLQQLQEAPPSYHMVLHPGDNHSDTSGETTSSDSGRGGSENEVPNSSHITEDRSFEYPSQSFNSLQNSSFPSASSSAYHSSSSSPRKDKSYSSQQKFHLNRSYPNTSNISDKRHSSHSFTTNQKQPYTNPHRSSVQNFSDTYLKNNSHLNTWSFLQQHDPSRYNNINKDRDYFHLRPDSLNTLRSREDDDDAATTTSGSYTLDHEEIDQELYPAQQKDLVV</sequence>
<evidence type="ECO:0000256" key="5">
    <source>
        <dbReference type="ARBA" id="ARBA00022889"/>
    </source>
</evidence>
<feature type="domain" description="Cadherin" evidence="13">
    <location>
        <begin position="133"/>
        <end position="243"/>
    </location>
</feature>
<feature type="region of interest" description="Disordered" evidence="10">
    <location>
        <begin position="853"/>
        <end position="880"/>
    </location>
</feature>
<keyword evidence="15" id="KW-1185">Reference proteome</keyword>
<evidence type="ECO:0000256" key="2">
    <source>
        <dbReference type="ARBA" id="ARBA00022692"/>
    </source>
</evidence>
<gene>
    <name evidence="14" type="ORF">KUTeg_023997</name>
</gene>
<keyword evidence="3" id="KW-0677">Repeat</keyword>
<dbReference type="InterPro" id="IPR013164">
    <property type="entry name" value="Cadherin_N"/>
</dbReference>
<feature type="region of interest" description="Disordered" evidence="10">
    <location>
        <begin position="1104"/>
        <end position="1143"/>
    </location>
</feature>
<dbReference type="SMART" id="SM00112">
    <property type="entry name" value="CA"/>
    <property type="match status" value="7"/>
</dbReference>
<feature type="signal peptide" evidence="12">
    <location>
        <begin position="1"/>
        <end position="20"/>
    </location>
</feature>
<evidence type="ECO:0000256" key="8">
    <source>
        <dbReference type="ARBA" id="ARBA00023180"/>
    </source>
</evidence>